<comment type="caution">
    <text evidence="7">The sequence shown here is derived from an EMBL/GenBank/DDBJ whole genome shotgun (WGS) entry which is preliminary data.</text>
</comment>
<gene>
    <name evidence="7" type="ORF">NS220_05950</name>
</gene>
<feature type="transmembrane region" description="Helical" evidence="6">
    <location>
        <begin position="12"/>
        <end position="29"/>
    </location>
</feature>
<reference evidence="7 8" key="1">
    <citation type="journal article" date="2016" name="Front. Microbiol.">
        <title>Genomic Resource of Rice Seed Associated Bacteria.</title>
        <authorList>
            <person name="Midha S."/>
            <person name="Bansal K."/>
            <person name="Sharma S."/>
            <person name="Kumar N."/>
            <person name="Patil P.P."/>
            <person name="Chaudhry V."/>
            <person name="Patil P.B."/>
        </authorList>
    </citation>
    <scope>NUCLEOTIDE SEQUENCE [LARGE SCALE GENOMIC DNA]</scope>
    <source>
        <strain evidence="7 8">NS220</strain>
    </source>
</reference>
<organism evidence="7 8">
    <name type="scientific">Microbacterium testaceum</name>
    <name type="common">Aureobacterium testaceum</name>
    <name type="synonym">Brevibacterium testaceum</name>
    <dbReference type="NCBI Taxonomy" id="2033"/>
    <lineage>
        <taxon>Bacteria</taxon>
        <taxon>Bacillati</taxon>
        <taxon>Actinomycetota</taxon>
        <taxon>Actinomycetes</taxon>
        <taxon>Micrococcales</taxon>
        <taxon>Microbacteriaceae</taxon>
        <taxon>Microbacterium</taxon>
    </lineage>
</organism>
<proteinExistence type="predicted"/>
<feature type="transmembrane region" description="Helical" evidence="6">
    <location>
        <begin position="103"/>
        <end position="123"/>
    </location>
</feature>
<dbReference type="PATRIC" id="fig|2033.6.peg.2163"/>
<evidence type="ECO:0000256" key="6">
    <source>
        <dbReference type="SAM" id="Phobius"/>
    </source>
</evidence>
<feature type="transmembrane region" description="Helical" evidence="6">
    <location>
        <begin position="298"/>
        <end position="322"/>
    </location>
</feature>
<feature type="transmembrane region" description="Helical" evidence="6">
    <location>
        <begin position="224"/>
        <end position="244"/>
    </location>
</feature>
<feature type="transmembrane region" description="Helical" evidence="6">
    <location>
        <begin position="135"/>
        <end position="154"/>
    </location>
</feature>
<sequence length="345" mass="35554">MSVVKTLLRTPWFWGIIGILLLLSLNVIKDPTYLSIGINPATGLVAGNLLDILRVSAPIIMIALGMTFVIATKGIDLSVGSIMAVGGAAAMETLRALNAPSSFGAMFTAIGIALAIGAVLGLVNGLLVSVVGLQPFISTLVMMLAARGIARVITGGQNTNSTNAPFQQISNGQVLGLPTSFVIAIVIVVVVSVIMRRTALGLMIESIGVNPDASRLAGIRPRPILITVYVLSGILAAGGGLFTVSEVMTVDVSGTGYQMELDAILAVVIGGTSLAGGKFSILGSTIGALLIATLNKTVLFLGVSAAATPAFKAIVIVLLVLLQSERVRAFVLQAGRRRTRKEVVA</sequence>
<feature type="transmembrane region" description="Helical" evidence="6">
    <location>
        <begin position="264"/>
        <end position="291"/>
    </location>
</feature>
<evidence type="ECO:0000256" key="3">
    <source>
        <dbReference type="ARBA" id="ARBA00022692"/>
    </source>
</evidence>
<dbReference type="RefSeq" id="WP_058623161.1">
    <property type="nucleotide sequence ID" value="NZ_LDRT01000032.1"/>
</dbReference>
<dbReference type="PANTHER" id="PTHR32196">
    <property type="entry name" value="ABC TRANSPORTER PERMEASE PROTEIN YPHD-RELATED-RELATED"/>
    <property type="match status" value="1"/>
</dbReference>
<keyword evidence="5 6" id="KW-0472">Membrane</keyword>
<feature type="transmembrane region" description="Helical" evidence="6">
    <location>
        <begin position="49"/>
        <end position="70"/>
    </location>
</feature>
<keyword evidence="4 6" id="KW-1133">Transmembrane helix</keyword>
<name>A0A147EYR3_MICTE</name>
<keyword evidence="3 6" id="KW-0812">Transmembrane</keyword>
<evidence type="ECO:0000256" key="1">
    <source>
        <dbReference type="ARBA" id="ARBA00004651"/>
    </source>
</evidence>
<dbReference type="EMBL" id="LDRT01000032">
    <property type="protein sequence ID" value="KTR95442.1"/>
    <property type="molecule type" value="Genomic_DNA"/>
</dbReference>
<dbReference type="GO" id="GO:0005886">
    <property type="term" value="C:plasma membrane"/>
    <property type="evidence" value="ECO:0007669"/>
    <property type="project" value="UniProtKB-SubCell"/>
</dbReference>
<dbReference type="Pfam" id="PF02653">
    <property type="entry name" value="BPD_transp_2"/>
    <property type="match status" value="1"/>
</dbReference>
<dbReference type="GO" id="GO:0022857">
    <property type="term" value="F:transmembrane transporter activity"/>
    <property type="evidence" value="ECO:0007669"/>
    <property type="project" value="InterPro"/>
</dbReference>
<dbReference type="PANTHER" id="PTHR32196:SF19">
    <property type="entry name" value="GALACTOFURANOSE TRANSPORTER PERMEASE PROTEIN YTFT"/>
    <property type="match status" value="1"/>
</dbReference>
<comment type="subcellular location">
    <subcellularLocation>
        <location evidence="1">Cell membrane</location>
        <topology evidence="1">Multi-pass membrane protein</topology>
    </subcellularLocation>
</comment>
<dbReference type="OrthoDB" id="9808136at2"/>
<dbReference type="AlphaFoldDB" id="A0A147EYR3"/>
<protein>
    <submittedName>
        <fullName evidence="7">Sugar ABC transporter permease</fullName>
    </submittedName>
</protein>
<evidence type="ECO:0000256" key="4">
    <source>
        <dbReference type="ARBA" id="ARBA00022989"/>
    </source>
</evidence>
<keyword evidence="2" id="KW-1003">Cell membrane</keyword>
<evidence type="ECO:0000256" key="2">
    <source>
        <dbReference type="ARBA" id="ARBA00022475"/>
    </source>
</evidence>
<dbReference type="CDD" id="cd06579">
    <property type="entry name" value="TM_PBP1_transp_AraH_like"/>
    <property type="match status" value="1"/>
</dbReference>
<dbReference type="InterPro" id="IPR001851">
    <property type="entry name" value="ABC_transp_permease"/>
</dbReference>
<evidence type="ECO:0000256" key="5">
    <source>
        <dbReference type="ARBA" id="ARBA00023136"/>
    </source>
</evidence>
<dbReference type="Proteomes" id="UP000075025">
    <property type="component" value="Unassembled WGS sequence"/>
</dbReference>
<evidence type="ECO:0000313" key="8">
    <source>
        <dbReference type="Proteomes" id="UP000075025"/>
    </source>
</evidence>
<accession>A0A147EYR3</accession>
<feature type="transmembrane region" description="Helical" evidence="6">
    <location>
        <begin position="174"/>
        <end position="195"/>
    </location>
</feature>
<evidence type="ECO:0000313" key="7">
    <source>
        <dbReference type="EMBL" id="KTR95442.1"/>
    </source>
</evidence>